<dbReference type="EMBL" id="CAJVPV010013720">
    <property type="protein sequence ID" value="CAG8679865.1"/>
    <property type="molecule type" value="Genomic_DNA"/>
</dbReference>
<evidence type="ECO:0000256" key="1">
    <source>
        <dbReference type="SAM" id="Phobius"/>
    </source>
</evidence>
<protein>
    <submittedName>
        <fullName evidence="2">1875_t:CDS:1</fullName>
    </submittedName>
</protein>
<evidence type="ECO:0000313" key="3">
    <source>
        <dbReference type="Proteomes" id="UP000789342"/>
    </source>
</evidence>
<dbReference type="OrthoDB" id="2285856at2759"/>
<keyword evidence="1" id="KW-1133">Transmembrane helix</keyword>
<keyword evidence="1" id="KW-0812">Transmembrane</keyword>
<name>A0A9N9HEU5_9GLOM</name>
<organism evidence="2 3">
    <name type="scientific">Acaulospora morrowiae</name>
    <dbReference type="NCBI Taxonomy" id="94023"/>
    <lineage>
        <taxon>Eukaryota</taxon>
        <taxon>Fungi</taxon>
        <taxon>Fungi incertae sedis</taxon>
        <taxon>Mucoromycota</taxon>
        <taxon>Glomeromycotina</taxon>
        <taxon>Glomeromycetes</taxon>
        <taxon>Diversisporales</taxon>
        <taxon>Acaulosporaceae</taxon>
        <taxon>Acaulospora</taxon>
    </lineage>
</organism>
<dbReference type="AlphaFoldDB" id="A0A9N9HEU5"/>
<keyword evidence="1" id="KW-0472">Membrane</keyword>
<keyword evidence="3" id="KW-1185">Reference proteome</keyword>
<sequence length="113" mass="13261">MCATIDVVRQYMYQEFSQHFVWNKKDKRWTIRKQGFAIGRLYFANLSVGEIFYLWLLFTVVRGSQLFNHLKIVNNIAHSTFKDACLALGLLEDDEEWIQCLEEAAVMCSGFQL</sequence>
<dbReference type="Proteomes" id="UP000789342">
    <property type="component" value="Unassembled WGS sequence"/>
</dbReference>
<reference evidence="2" key="1">
    <citation type="submission" date="2021-06" db="EMBL/GenBank/DDBJ databases">
        <authorList>
            <person name="Kallberg Y."/>
            <person name="Tangrot J."/>
            <person name="Rosling A."/>
        </authorList>
    </citation>
    <scope>NUCLEOTIDE SEQUENCE</scope>
    <source>
        <strain evidence="2">CL551</strain>
    </source>
</reference>
<comment type="caution">
    <text evidence="2">The sequence shown here is derived from an EMBL/GenBank/DDBJ whole genome shotgun (WGS) entry which is preliminary data.</text>
</comment>
<evidence type="ECO:0000313" key="2">
    <source>
        <dbReference type="EMBL" id="CAG8679865.1"/>
    </source>
</evidence>
<accession>A0A9N9HEU5</accession>
<feature type="non-terminal residue" evidence="2">
    <location>
        <position position="113"/>
    </location>
</feature>
<gene>
    <name evidence="2" type="ORF">AMORRO_LOCUS11196</name>
</gene>
<feature type="transmembrane region" description="Helical" evidence="1">
    <location>
        <begin position="42"/>
        <end position="61"/>
    </location>
</feature>
<proteinExistence type="predicted"/>